<feature type="region of interest" description="Disordered" evidence="4">
    <location>
        <begin position="1"/>
        <end position="93"/>
    </location>
</feature>
<accession>A0A813LVD6</accession>
<keyword evidence="5" id="KW-1133">Transmembrane helix</keyword>
<keyword evidence="5" id="KW-0472">Membrane</keyword>
<protein>
    <recommendedName>
        <fullName evidence="6">RING-CH-type domain-containing protein</fullName>
    </recommendedName>
</protein>
<sequence>MEALEHLEDLESGDPVAKPVSFQGTNSQMASSSSSSACAPLQPVKVESSSSRHPRPSVGRGRCGPPASKTRRGVKVEMVKTESSDDHGLSEYGGLDSDEVGEDLLLEEQDKTCPGRKRTLKTGVCWLTGAEIQWALPGDRGAWCKECFNLWRLCYSSKCNQIMFALWLDDENNWIVWELHQVASLMIRVEGLERLTAEKVASRVASLQFAFQMFGLTFKPFELVKFRQLPSFNDLQPDRLVQMSDQVDGCKKLCLGYMFPATKSKGKHQVNMPSIGGRFGLHSRSSLQTDFDEDIDRFTSAFPSAMASAASDELQPVAVVDQSSNDVKVQSTIAWAISQLQPYKGEDWVNIKEGYFTTTSNKFFDLKSTLTHEGDEKNVSAVEVWLNKLGVGRLVSKKYREFRRLSTKTSKLQSLSPSLGEWIAFLLDKKVAIHYTLAQLNLKVSFTVGESDYGPKVKSMLKEGLCTVLEEIPLGTNISGESWLRSVFFGKFAMDLQAMAIEDCEAQRKQWITNLESMVADLSSSTSASAVQRVIDDLMQLTNMLKAGIENSAISVADATCCINALATPRFALLRETFDKAPAGIEFASAARELLQRRASDEVGDERFRVTLEALSDGAMLSVDEVVVYHIKYIEVCQAHLVLAGKTFIFDSMTAVLSHTRDAIRVWSPVRLHEKKAEIVEMAEGMASVIDVIDLALCWLLTDMFSELLTCGETMVRIGSADDDAMMLSIGLSHENNEALSVERTKEMVSDGSDFSQLQSKVYSQCLAFAEGLGEEMHEVKIILSSAIRRSSENQAKRQLVLKVGQSLVDAVLAMEDEAKATGDFEFGSTIAGQMNSKINWKYEAAVWDTNVLVESVATLPSRITSIGFWSDIHLVFQGMVSDALLKLLEQCEFEAFVGKADVFDDFTDMTLPMIGASLVKPNTMQGARLALLAAARMLAEGPTEVPKEELLAMMSLYTHMGEVASTVSMVIAEMKDPSRCISGGTVREDLEKAVAFAVDSALEAESMIETQAAIFECADKQPKPIVWPISLATSRLWLKTSLAVIAEIRARIVNQTVKLVQQLASKTEKHTPRYEHFINDKTFVPNLCKKHLLGGKKEIDLFAECVELFQAIGQVAAVAKRYKLPNPKEDPKVKETLNYGLSVFNSGKQAATVITACRVALLYTGQEQYDEAVKLLSKWKAALPGSLVANLTDVTTKQAKLVCSGPSEGCDGSLRFVHNSCQQAWLSARHGQLDFTCELCRSSLACRLTMATRIEIVSVCAASAVIWCLQAASATLAAQLAAQLLAAGWRHAGRGSDHFVSARDLGAGAHFRPPAELVASCEEAAHGAGLYLALAAATIFVACHALCIFRRPLALIGEELLSRVCIVKIGGCVLLLLHETLWAFPPAKQGAPLRAWHAIGTTLLLDTLLLAFLKVPREERNSRSTLLRVGFTACRLTSDFIPFAAVFFLWSASLVMIVAASLVPCLALLFHEAVRDIRRQRQRHGSIQMAMLVLRIGARLIAV</sequence>
<dbReference type="InterPro" id="IPR011016">
    <property type="entry name" value="Znf_RING-CH"/>
</dbReference>
<feature type="transmembrane region" description="Helical" evidence="5">
    <location>
        <begin position="1329"/>
        <end position="1350"/>
    </location>
</feature>
<keyword evidence="5" id="KW-0812">Transmembrane</keyword>
<name>A0A813LVD6_POLGL</name>
<feature type="domain" description="RING-CH-type" evidence="6">
    <location>
        <begin position="1203"/>
        <end position="1242"/>
    </location>
</feature>
<gene>
    <name evidence="7" type="ORF">PGLA2088_LOCUS49796</name>
</gene>
<dbReference type="SMART" id="SM00744">
    <property type="entry name" value="RINGv"/>
    <property type="match status" value="1"/>
</dbReference>
<dbReference type="GO" id="GO:0008270">
    <property type="term" value="F:zinc ion binding"/>
    <property type="evidence" value="ECO:0007669"/>
    <property type="project" value="UniProtKB-KW"/>
</dbReference>
<feature type="compositionally biased region" description="Basic and acidic residues" evidence="4">
    <location>
        <begin position="74"/>
        <end position="89"/>
    </location>
</feature>
<evidence type="ECO:0000256" key="3">
    <source>
        <dbReference type="ARBA" id="ARBA00022833"/>
    </source>
</evidence>
<evidence type="ECO:0000313" key="8">
    <source>
        <dbReference type="Proteomes" id="UP000626109"/>
    </source>
</evidence>
<evidence type="ECO:0000256" key="5">
    <source>
        <dbReference type="SAM" id="Phobius"/>
    </source>
</evidence>
<keyword evidence="3" id="KW-0862">Zinc</keyword>
<evidence type="ECO:0000256" key="4">
    <source>
        <dbReference type="SAM" id="MobiDB-lite"/>
    </source>
</evidence>
<keyword evidence="2" id="KW-0863">Zinc-finger</keyword>
<keyword evidence="1" id="KW-0479">Metal-binding</keyword>
<dbReference type="EMBL" id="CAJNNW010037168">
    <property type="protein sequence ID" value="CAE8739860.1"/>
    <property type="molecule type" value="Genomic_DNA"/>
</dbReference>
<proteinExistence type="predicted"/>
<evidence type="ECO:0000259" key="6">
    <source>
        <dbReference type="SMART" id="SM00744"/>
    </source>
</evidence>
<reference evidence="7" key="1">
    <citation type="submission" date="2021-02" db="EMBL/GenBank/DDBJ databases">
        <authorList>
            <person name="Dougan E. K."/>
            <person name="Rhodes N."/>
            <person name="Thang M."/>
            <person name="Chan C."/>
        </authorList>
    </citation>
    <scope>NUCLEOTIDE SEQUENCE</scope>
</reference>
<dbReference type="Proteomes" id="UP000626109">
    <property type="component" value="Unassembled WGS sequence"/>
</dbReference>
<feature type="transmembrane region" description="Helical" evidence="5">
    <location>
        <begin position="1362"/>
        <end position="1384"/>
    </location>
</feature>
<organism evidence="7 8">
    <name type="scientific">Polarella glacialis</name>
    <name type="common">Dinoflagellate</name>
    <dbReference type="NCBI Taxonomy" id="89957"/>
    <lineage>
        <taxon>Eukaryota</taxon>
        <taxon>Sar</taxon>
        <taxon>Alveolata</taxon>
        <taxon>Dinophyceae</taxon>
        <taxon>Suessiales</taxon>
        <taxon>Suessiaceae</taxon>
        <taxon>Polarella</taxon>
    </lineage>
</organism>
<comment type="caution">
    <text evidence="7">The sequence shown here is derived from an EMBL/GenBank/DDBJ whole genome shotgun (WGS) entry which is preliminary data.</text>
</comment>
<evidence type="ECO:0000256" key="1">
    <source>
        <dbReference type="ARBA" id="ARBA00022723"/>
    </source>
</evidence>
<dbReference type="InterPro" id="IPR013083">
    <property type="entry name" value="Znf_RING/FYVE/PHD"/>
</dbReference>
<feature type="non-terminal residue" evidence="7">
    <location>
        <position position="1504"/>
    </location>
</feature>
<feature type="transmembrane region" description="Helical" evidence="5">
    <location>
        <begin position="1396"/>
        <end position="1414"/>
    </location>
</feature>
<dbReference type="Gene3D" id="3.30.40.10">
    <property type="entry name" value="Zinc/RING finger domain, C3HC4 (zinc finger)"/>
    <property type="match status" value="1"/>
</dbReference>
<evidence type="ECO:0000256" key="2">
    <source>
        <dbReference type="ARBA" id="ARBA00022771"/>
    </source>
</evidence>
<feature type="transmembrane region" description="Helical" evidence="5">
    <location>
        <begin position="1455"/>
        <end position="1475"/>
    </location>
</feature>
<feature type="transmembrane region" description="Helical" evidence="5">
    <location>
        <begin position="1426"/>
        <end position="1449"/>
    </location>
</feature>
<evidence type="ECO:0000313" key="7">
    <source>
        <dbReference type="EMBL" id="CAE8739860.1"/>
    </source>
</evidence>